<keyword evidence="4 5" id="KW-0472">Membrane</keyword>
<dbReference type="EMBL" id="CP017146">
    <property type="protein sequence ID" value="QHO69813.1"/>
    <property type="molecule type" value="Genomic_DNA"/>
</dbReference>
<reference evidence="6 7" key="1">
    <citation type="submission" date="2016-09" db="EMBL/GenBank/DDBJ databases">
        <title>Complete genome sequence of microbes from the polar regions.</title>
        <authorList>
            <person name="Liao L."/>
            <person name="Chen B."/>
        </authorList>
    </citation>
    <scope>NUCLEOTIDE SEQUENCE [LARGE SCALE GENOMIC DNA]</scope>
    <source>
        <strain evidence="6 7">ZS314</strain>
    </source>
</reference>
<evidence type="ECO:0000256" key="5">
    <source>
        <dbReference type="SAM" id="Phobius"/>
    </source>
</evidence>
<evidence type="ECO:0000256" key="4">
    <source>
        <dbReference type="ARBA" id="ARBA00023136"/>
    </source>
</evidence>
<evidence type="ECO:0000313" key="7">
    <source>
        <dbReference type="Proteomes" id="UP000464507"/>
    </source>
</evidence>
<sequence>MSSDNPHNAYSSAPQPLSPSDEKLYATLTHIGGIFFSVIPALIVFLVFKDRGPFIRAHSVTALNFQLTMLIAAAIGSALIIVLVGFLVLAAVTIAVLVFSIIAAVAANNGQYYTYPLTIPFVK</sequence>
<evidence type="ECO:0008006" key="8">
    <source>
        <dbReference type="Google" id="ProtNLM"/>
    </source>
</evidence>
<dbReference type="RefSeq" id="WP_161886189.1">
    <property type="nucleotide sequence ID" value="NZ_CP017146.1"/>
</dbReference>
<evidence type="ECO:0000256" key="2">
    <source>
        <dbReference type="ARBA" id="ARBA00022692"/>
    </source>
</evidence>
<keyword evidence="2 5" id="KW-0812">Transmembrane</keyword>
<keyword evidence="3 5" id="KW-1133">Transmembrane helix</keyword>
<protein>
    <recommendedName>
        <fullName evidence="8">DUF4870 domain-containing protein</fullName>
    </recommendedName>
</protein>
<comment type="subcellular location">
    <subcellularLocation>
        <location evidence="1">Membrane</location>
        <topology evidence="1">Multi-pass membrane protein</topology>
    </subcellularLocation>
</comment>
<dbReference type="Proteomes" id="UP000464507">
    <property type="component" value="Chromosome"/>
</dbReference>
<feature type="transmembrane region" description="Helical" evidence="5">
    <location>
        <begin position="60"/>
        <end position="81"/>
    </location>
</feature>
<dbReference type="OrthoDB" id="9808930at2"/>
<dbReference type="InterPro" id="IPR019109">
    <property type="entry name" value="MamF_MmsF"/>
</dbReference>
<accession>A0A7L5AGX4</accession>
<gene>
    <name evidence="6" type="ORF">BHD05_09320</name>
</gene>
<feature type="transmembrane region" description="Helical" evidence="5">
    <location>
        <begin position="24"/>
        <end position="48"/>
    </location>
</feature>
<dbReference type="AlphaFoldDB" id="A0A7L5AGX4"/>
<evidence type="ECO:0000256" key="3">
    <source>
        <dbReference type="ARBA" id="ARBA00022989"/>
    </source>
</evidence>
<name>A0A7L5AGX4_9MICO</name>
<proteinExistence type="predicted"/>
<feature type="transmembrane region" description="Helical" evidence="5">
    <location>
        <begin position="87"/>
        <end position="107"/>
    </location>
</feature>
<evidence type="ECO:0000313" key="6">
    <source>
        <dbReference type="EMBL" id="QHO69813.1"/>
    </source>
</evidence>
<evidence type="ECO:0000256" key="1">
    <source>
        <dbReference type="ARBA" id="ARBA00004141"/>
    </source>
</evidence>
<dbReference type="Pfam" id="PF09685">
    <property type="entry name" value="MamF_MmsF"/>
    <property type="match status" value="1"/>
</dbReference>
<organism evidence="6 7">
    <name type="scientific">Marisediminicola antarctica</name>
    <dbReference type="NCBI Taxonomy" id="674079"/>
    <lineage>
        <taxon>Bacteria</taxon>
        <taxon>Bacillati</taxon>
        <taxon>Actinomycetota</taxon>
        <taxon>Actinomycetes</taxon>
        <taxon>Micrococcales</taxon>
        <taxon>Microbacteriaceae</taxon>
        <taxon>Marisediminicola</taxon>
    </lineage>
</organism>
<dbReference type="KEGG" id="mant:BHD05_09320"/>
<keyword evidence="7" id="KW-1185">Reference proteome</keyword>